<dbReference type="GO" id="GO:0005840">
    <property type="term" value="C:ribosome"/>
    <property type="evidence" value="ECO:0007669"/>
    <property type="project" value="UniProtKB-KW"/>
</dbReference>
<dbReference type="InterPro" id="IPR002885">
    <property type="entry name" value="PPR_rpt"/>
</dbReference>
<protein>
    <recommendedName>
        <fullName evidence="6">Pentatricopeptide repeat-containing protein</fullName>
    </recommendedName>
</protein>
<keyword evidence="5" id="KW-1185">Reference proteome</keyword>
<dbReference type="Pfam" id="PF17144">
    <property type="entry name" value="Ribosomal_L5e"/>
    <property type="match status" value="1"/>
</dbReference>
<evidence type="ECO:0000313" key="4">
    <source>
        <dbReference type="EMBL" id="CAH8386396.1"/>
    </source>
</evidence>
<reference evidence="4 5" key="1">
    <citation type="submission" date="2022-03" db="EMBL/GenBank/DDBJ databases">
        <authorList>
            <person name="Macdonald S."/>
            <person name="Ahmed S."/>
            <person name="Newling K."/>
        </authorList>
    </citation>
    <scope>NUCLEOTIDE SEQUENCE [LARGE SCALE GENOMIC DNA]</scope>
</reference>
<evidence type="ECO:0000256" key="2">
    <source>
        <dbReference type="ARBA" id="ARBA00022980"/>
    </source>
</evidence>
<dbReference type="Gene3D" id="3.30.420.100">
    <property type="match status" value="1"/>
</dbReference>
<comment type="similarity">
    <text evidence="1">Belongs to the universal ribosomal protein uL18 family.</text>
</comment>
<dbReference type="Proteomes" id="UP001642260">
    <property type="component" value="Unassembled WGS sequence"/>
</dbReference>
<evidence type="ECO:0000313" key="5">
    <source>
        <dbReference type="Proteomes" id="UP001642260"/>
    </source>
</evidence>
<accession>A0ABC8LSJ1</accession>
<evidence type="ECO:0000256" key="1">
    <source>
        <dbReference type="ARBA" id="ARBA00007116"/>
    </source>
</evidence>
<keyword evidence="3" id="KW-0687">Ribonucleoprotein</keyword>
<gene>
    <name evidence="4" type="ORF">ERUC_LOCUS38879</name>
</gene>
<sequence length="195" mass="21403">MLNEFLDPPLLRYGVTVDPFLVEALQNPRHRLTISFGVPSLIRSFLAVANSNSLGNFTQPQTVSRGTKSSSGEGEAHELPQYGLTVGLTNYAAAYCIGLLLSDSVWVCGVEVCVYRSAGSWLKAFSVRGDEDEVMWSSMISADGFHGQGEEAIKLFNTMVEETEMEINEEFSPMEKVGDMQKAVDLHDAILKGVF</sequence>
<evidence type="ECO:0008006" key="6">
    <source>
        <dbReference type="Google" id="ProtNLM"/>
    </source>
</evidence>
<dbReference type="EMBL" id="CAKOAT010708487">
    <property type="protein sequence ID" value="CAH8386396.1"/>
    <property type="molecule type" value="Genomic_DNA"/>
</dbReference>
<dbReference type="InterPro" id="IPR005485">
    <property type="entry name" value="Rbsml_uL18_euk_arch"/>
</dbReference>
<dbReference type="AlphaFoldDB" id="A0ABC8LSJ1"/>
<name>A0ABC8LSJ1_ERUVS</name>
<dbReference type="Pfam" id="PF01535">
    <property type="entry name" value="PPR"/>
    <property type="match status" value="1"/>
</dbReference>
<keyword evidence="2" id="KW-0689">Ribosomal protein</keyword>
<dbReference type="GO" id="GO:1990904">
    <property type="term" value="C:ribonucleoprotein complex"/>
    <property type="evidence" value="ECO:0007669"/>
    <property type="project" value="UniProtKB-KW"/>
</dbReference>
<comment type="caution">
    <text evidence="4">The sequence shown here is derived from an EMBL/GenBank/DDBJ whole genome shotgun (WGS) entry which is preliminary data.</text>
</comment>
<evidence type="ECO:0000256" key="3">
    <source>
        <dbReference type="ARBA" id="ARBA00023274"/>
    </source>
</evidence>
<organism evidence="4 5">
    <name type="scientific">Eruca vesicaria subsp. sativa</name>
    <name type="common">Garden rocket</name>
    <name type="synonym">Eruca sativa</name>
    <dbReference type="NCBI Taxonomy" id="29727"/>
    <lineage>
        <taxon>Eukaryota</taxon>
        <taxon>Viridiplantae</taxon>
        <taxon>Streptophyta</taxon>
        <taxon>Embryophyta</taxon>
        <taxon>Tracheophyta</taxon>
        <taxon>Spermatophyta</taxon>
        <taxon>Magnoliopsida</taxon>
        <taxon>eudicotyledons</taxon>
        <taxon>Gunneridae</taxon>
        <taxon>Pentapetalae</taxon>
        <taxon>rosids</taxon>
        <taxon>malvids</taxon>
        <taxon>Brassicales</taxon>
        <taxon>Brassicaceae</taxon>
        <taxon>Brassiceae</taxon>
        <taxon>Eruca</taxon>
    </lineage>
</organism>
<proteinExistence type="inferred from homology"/>